<sequence length="162" mass="17853">MKIEKFFLLFALSCSAFITSCKKGEHGPPGNANVEVYNFGSQTISGGSANYTLNISRGKIDSSLVLVYYNPSTEQETTWYPIPGIGSGSLYQTRYFIYQTSTNPSVYTLAVRLVKMDGAIYTTPVTFTKLKVVIAPASSIQNASVDQNNFYSVKQYLHLADN</sequence>
<dbReference type="RefSeq" id="WP_217791424.1">
    <property type="nucleotide sequence ID" value="NZ_JAHSPG010000008.1"/>
</dbReference>
<dbReference type="EMBL" id="JAHSPG010000008">
    <property type="protein sequence ID" value="MBV4357768.1"/>
    <property type="molecule type" value="Genomic_DNA"/>
</dbReference>
<protein>
    <submittedName>
        <fullName evidence="1">Uncharacterized protein</fullName>
    </submittedName>
</protein>
<organism evidence="1 2">
    <name type="scientific">Pinibacter aurantiacus</name>
    <dbReference type="NCBI Taxonomy" id="2851599"/>
    <lineage>
        <taxon>Bacteria</taxon>
        <taxon>Pseudomonadati</taxon>
        <taxon>Bacteroidota</taxon>
        <taxon>Chitinophagia</taxon>
        <taxon>Chitinophagales</taxon>
        <taxon>Chitinophagaceae</taxon>
        <taxon>Pinibacter</taxon>
    </lineage>
</organism>
<name>A0A9E2W4Q8_9BACT</name>
<comment type="caution">
    <text evidence="1">The sequence shown here is derived from an EMBL/GenBank/DDBJ whole genome shotgun (WGS) entry which is preliminary data.</text>
</comment>
<keyword evidence="2" id="KW-1185">Reference proteome</keyword>
<proteinExistence type="predicted"/>
<accession>A0A9E2W4Q8</accession>
<evidence type="ECO:0000313" key="1">
    <source>
        <dbReference type="EMBL" id="MBV4357768.1"/>
    </source>
</evidence>
<gene>
    <name evidence="1" type="ORF">KTO63_11460</name>
</gene>
<reference evidence="1" key="1">
    <citation type="submission" date="2021-06" db="EMBL/GenBank/DDBJ databases">
        <authorList>
            <person name="Huq M.A."/>
        </authorList>
    </citation>
    <scope>NUCLEOTIDE SEQUENCE</scope>
    <source>
        <strain evidence="1">MAH-26</strain>
    </source>
</reference>
<evidence type="ECO:0000313" key="2">
    <source>
        <dbReference type="Proteomes" id="UP000812270"/>
    </source>
</evidence>
<dbReference type="PROSITE" id="PS51257">
    <property type="entry name" value="PROKAR_LIPOPROTEIN"/>
    <property type="match status" value="1"/>
</dbReference>
<dbReference type="AlphaFoldDB" id="A0A9E2W4Q8"/>
<dbReference type="Proteomes" id="UP000812270">
    <property type="component" value="Unassembled WGS sequence"/>
</dbReference>